<evidence type="ECO:0000313" key="4">
    <source>
        <dbReference type="Proteomes" id="UP001066276"/>
    </source>
</evidence>
<evidence type="ECO:0000256" key="2">
    <source>
        <dbReference type="SAM" id="MobiDB-lite"/>
    </source>
</evidence>
<dbReference type="Proteomes" id="UP001066276">
    <property type="component" value="Chromosome 1_1"/>
</dbReference>
<dbReference type="EMBL" id="JANPWB010000001">
    <property type="protein sequence ID" value="KAJ1213045.1"/>
    <property type="molecule type" value="Genomic_DNA"/>
</dbReference>
<feature type="compositionally biased region" description="Polar residues" evidence="2">
    <location>
        <begin position="118"/>
        <end position="127"/>
    </location>
</feature>
<keyword evidence="1" id="KW-0175">Coiled coil</keyword>
<sequence>MPYFGRVGQNVDHGAGEHSRAELLQTIQDSRQALENKIETVAIEINLLRTDLRKVSDNVCIVEGSIEQLQIELATLKKQVVVMEHWLDMWDKEPKEHNPAWRNGARRRAMKVSYGRGTRSTSETAVRQSPERTEIGIVEIQADGTMALAASGQRGAAEAPSSMQEEVAIQEKSGADEGML</sequence>
<reference evidence="3" key="1">
    <citation type="journal article" date="2022" name="bioRxiv">
        <title>Sequencing and chromosome-scale assembly of the giantPleurodeles waltlgenome.</title>
        <authorList>
            <person name="Brown T."/>
            <person name="Elewa A."/>
            <person name="Iarovenko S."/>
            <person name="Subramanian E."/>
            <person name="Araus A.J."/>
            <person name="Petzold A."/>
            <person name="Susuki M."/>
            <person name="Suzuki K.-i.T."/>
            <person name="Hayashi T."/>
            <person name="Toyoda A."/>
            <person name="Oliveira C."/>
            <person name="Osipova E."/>
            <person name="Leigh N.D."/>
            <person name="Simon A."/>
            <person name="Yun M.H."/>
        </authorList>
    </citation>
    <scope>NUCLEOTIDE SEQUENCE</scope>
    <source>
        <strain evidence="3">20211129_DDA</strain>
        <tissue evidence="3">Liver</tissue>
    </source>
</reference>
<gene>
    <name evidence="3" type="ORF">NDU88_000684</name>
</gene>
<evidence type="ECO:0000313" key="3">
    <source>
        <dbReference type="EMBL" id="KAJ1213045.1"/>
    </source>
</evidence>
<name>A0AAV7WLF1_PLEWA</name>
<keyword evidence="4" id="KW-1185">Reference proteome</keyword>
<protein>
    <submittedName>
        <fullName evidence="3">Uncharacterized protein</fullName>
    </submittedName>
</protein>
<organism evidence="3 4">
    <name type="scientific">Pleurodeles waltl</name>
    <name type="common">Iberian ribbed newt</name>
    <dbReference type="NCBI Taxonomy" id="8319"/>
    <lineage>
        <taxon>Eukaryota</taxon>
        <taxon>Metazoa</taxon>
        <taxon>Chordata</taxon>
        <taxon>Craniata</taxon>
        <taxon>Vertebrata</taxon>
        <taxon>Euteleostomi</taxon>
        <taxon>Amphibia</taxon>
        <taxon>Batrachia</taxon>
        <taxon>Caudata</taxon>
        <taxon>Salamandroidea</taxon>
        <taxon>Salamandridae</taxon>
        <taxon>Pleurodelinae</taxon>
        <taxon>Pleurodeles</taxon>
    </lineage>
</organism>
<feature type="region of interest" description="Disordered" evidence="2">
    <location>
        <begin position="151"/>
        <end position="180"/>
    </location>
</feature>
<accession>A0AAV7WLF1</accession>
<dbReference type="AlphaFoldDB" id="A0AAV7WLF1"/>
<feature type="coiled-coil region" evidence="1">
    <location>
        <begin position="24"/>
        <end position="51"/>
    </location>
</feature>
<comment type="caution">
    <text evidence="3">The sequence shown here is derived from an EMBL/GenBank/DDBJ whole genome shotgun (WGS) entry which is preliminary data.</text>
</comment>
<evidence type="ECO:0000256" key="1">
    <source>
        <dbReference type="SAM" id="Coils"/>
    </source>
</evidence>
<proteinExistence type="predicted"/>
<feature type="region of interest" description="Disordered" evidence="2">
    <location>
        <begin position="111"/>
        <end position="130"/>
    </location>
</feature>